<evidence type="ECO:0000256" key="3">
    <source>
        <dbReference type="ARBA" id="ARBA00022759"/>
    </source>
</evidence>
<dbReference type="GO" id="GO:0046872">
    <property type="term" value="F:metal ion binding"/>
    <property type="evidence" value="ECO:0007669"/>
    <property type="project" value="UniProtKB-KW"/>
</dbReference>
<feature type="compositionally biased region" description="Polar residues" evidence="11">
    <location>
        <begin position="234"/>
        <end position="249"/>
    </location>
</feature>
<keyword evidence="9" id="KW-0233">DNA recombination</keyword>
<dbReference type="Pfam" id="PF07727">
    <property type="entry name" value="RVT_2"/>
    <property type="match status" value="1"/>
</dbReference>
<sequence>MLLAGSELTKEDKESQLYDEFERFKMLLAGNGGAHVRAGNVNTDQGKPIKCFNYKMLLMQAQENGTVLDEEELLFLTGEQTNNFDEDVDDHPVRDLALNDDSIFQVDKCDAFNLDVDDEPTAQSIFMANLSSAGPTNQQDGPFNASILSELIRFCCTELCIFCFKCCLCLHDNVAYVPHEPLVIKLNIYKEQVAINKQRTRVQKSLVTEVRAMKTVFEKLKAEVDENAIDLKSGVSNDTKASRSQPESNTMHDRTSPANSVHEKKVEDHHTKNKSKLSKKNHVDSSTSVRRTVLDTNSNSLCKTSSKNKSWLWHHRLNHLNFGTINDLARKDLVRGLPRPLRVQSINGKKYILVIIDDYSRFTWVKFLRSKDDTLEFVVKLLKQLQVGFNKIVTHVWTDNGIEFVNKDLTAYYESIGITHEKTVSRTPQQNDVVERRNRTLVEAAQTMLIFFKALMFLWAKVVATTYLSFLCVFGALCYPTNDSKDLGKLKAKEDIGLFVGYAPNRKSYQIYNKCTRQIMETIHVTFDELTWQMVPVQTSSGLVPNPAPAIPYVPPTKKELEILFQLMFDEYFELSTVDQQVPPAPTVYILVNPPYPSVSIYVDQDAPLEGHSPSSSDHQSSSVHHSIADDHSLKVSPFALADNEPFVNIFAPDPSSKVFSSRIYKVKHDEYGDVLKNKARLVEKGYSQKEGIDFKESFAPVSRLEAIRFFIAKAASKNTTVYQMDVKTAFLNGELKEEVYVSQPEGFVDPDRPNHVYRLKKALYGLKQAPRTWYDTLSRFLLANGFSKGVVDPTLFIWKTGKHTLHVQIYVDDIIFASTDHRDCDCFSKEMSTKF</sequence>
<dbReference type="GO" id="GO:0004519">
    <property type="term" value="F:endonuclease activity"/>
    <property type="evidence" value="ECO:0007669"/>
    <property type="project" value="UniProtKB-KW"/>
</dbReference>
<evidence type="ECO:0000256" key="2">
    <source>
        <dbReference type="ARBA" id="ARBA00022723"/>
    </source>
</evidence>
<feature type="compositionally biased region" description="Basic and acidic residues" evidence="11">
    <location>
        <begin position="250"/>
        <end position="270"/>
    </location>
</feature>
<dbReference type="InterPro" id="IPR013103">
    <property type="entry name" value="RVT_2"/>
</dbReference>
<evidence type="ECO:0000256" key="10">
    <source>
        <dbReference type="ARBA" id="ARBA00023268"/>
    </source>
</evidence>
<keyword evidence="5" id="KW-0460">Magnesium</keyword>
<evidence type="ECO:0000256" key="1">
    <source>
        <dbReference type="ARBA" id="ARBA00022722"/>
    </source>
</evidence>
<dbReference type="InterPro" id="IPR039537">
    <property type="entry name" value="Retrotran_Ty1/copia-like"/>
</dbReference>
<dbReference type="AlphaFoldDB" id="A0A6L2KAQ0"/>
<dbReference type="InterPro" id="IPR001584">
    <property type="entry name" value="Integrase_cat-core"/>
</dbReference>
<dbReference type="SUPFAM" id="SSF56672">
    <property type="entry name" value="DNA/RNA polymerases"/>
    <property type="match status" value="1"/>
</dbReference>
<comment type="caution">
    <text evidence="13">The sequence shown here is derived from an EMBL/GenBank/DDBJ whole genome shotgun (WGS) entry which is preliminary data.</text>
</comment>
<keyword evidence="8" id="KW-0239">DNA-directed DNA polymerase</keyword>
<dbReference type="Gene3D" id="3.30.420.10">
    <property type="entry name" value="Ribonuclease H-like superfamily/Ribonuclease H"/>
    <property type="match status" value="1"/>
</dbReference>
<keyword evidence="8" id="KW-0808">Transferase</keyword>
<dbReference type="PROSITE" id="PS50994">
    <property type="entry name" value="INTEGRASE"/>
    <property type="match status" value="1"/>
</dbReference>
<accession>A0A6L2KAQ0</accession>
<evidence type="ECO:0000256" key="6">
    <source>
        <dbReference type="ARBA" id="ARBA00022908"/>
    </source>
</evidence>
<feature type="compositionally biased region" description="Basic residues" evidence="11">
    <location>
        <begin position="271"/>
        <end position="280"/>
    </location>
</feature>
<keyword evidence="4" id="KW-0378">Hydrolase</keyword>
<dbReference type="GO" id="GO:0015074">
    <property type="term" value="P:DNA integration"/>
    <property type="evidence" value="ECO:0007669"/>
    <property type="project" value="UniProtKB-KW"/>
</dbReference>
<evidence type="ECO:0000256" key="5">
    <source>
        <dbReference type="ARBA" id="ARBA00022842"/>
    </source>
</evidence>
<keyword evidence="8" id="KW-0548">Nucleotidyltransferase</keyword>
<dbReference type="GO" id="GO:0016787">
    <property type="term" value="F:hydrolase activity"/>
    <property type="evidence" value="ECO:0007669"/>
    <property type="project" value="UniProtKB-KW"/>
</dbReference>
<evidence type="ECO:0000256" key="4">
    <source>
        <dbReference type="ARBA" id="ARBA00022801"/>
    </source>
</evidence>
<proteinExistence type="predicted"/>
<dbReference type="GO" id="GO:0003964">
    <property type="term" value="F:RNA-directed DNA polymerase activity"/>
    <property type="evidence" value="ECO:0007669"/>
    <property type="project" value="UniProtKB-KW"/>
</dbReference>
<keyword evidence="10" id="KW-0511">Multifunctional enzyme</keyword>
<keyword evidence="1" id="KW-0540">Nuclease</keyword>
<dbReference type="InterPro" id="IPR043502">
    <property type="entry name" value="DNA/RNA_pol_sf"/>
</dbReference>
<reference evidence="13" key="1">
    <citation type="journal article" date="2019" name="Sci. Rep.">
        <title>Draft genome of Tanacetum cinerariifolium, the natural source of mosquito coil.</title>
        <authorList>
            <person name="Yamashiro T."/>
            <person name="Shiraishi A."/>
            <person name="Satake H."/>
            <person name="Nakayama K."/>
        </authorList>
    </citation>
    <scope>NUCLEOTIDE SEQUENCE</scope>
</reference>
<dbReference type="Pfam" id="PF25597">
    <property type="entry name" value="SH3_retrovirus"/>
    <property type="match status" value="1"/>
</dbReference>
<feature type="domain" description="Integrase catalytic" evidence="12">
    <location>
        <begin position="320"/>
        <end position="512"/>
    </location>
</feature>
<dbReference type="Pfam" id="PF00665">
    <property type="entry name" value="rve"/>
    <property type="match status" value="1"/>
</dbReference>
<gene>
    <name evidence="13" type="ORF">Tci_018521</name>
</gene>
<dbReference type="InterPro" id="IPR025724">
    <property type="entry name" value="GAG-pre-integrase_dom"/>
</dbReference>
<keyword evidence="3" id="KW-0255">Endonuclease</keyword>
<evidence type="ECO:0000259" key="12">
    <source>
        <dbReference type="PROSITE" id="PS50994"/>
    </source>
</evidence>
<dbReference type="GO" id="GO:0003887">
    <property type="term" value="F:DNA-directed DNA polymerase activity"/>
    <property type="evidence" value="ECO:0007669"/>
    <property type="project" value="UniProtKB-KW"/>
</dbReference>
<evidence type="ECO:0000313" key="13">
    <source>
        <dbReference type="EMBL" id="GEU46543.1"/>
    </source>
</evidence>
<protein>
    <submittedName>
        <fullName evidence="13">Retrotransposon-related protein</fullName>
    </submittedName>
</protein>
<dbReference type="GO" id="GO:0006310">
    <property type="term" value="P:DNA recombination"/>
    <property type="evidence" value="ECO:0007669"/>
    <property type="project" value="UniProtKB-KW"/>
</dbReference>
<evidence type="ECO:0000256" key="7">
    <source>
        <dbReference type="ARBA" id="ARBA00022918"/>
    </source>
</evidence>
<keyword evidence="6" id="KW-0229">DNA integration</keyword>
<dbReference type="GO" id="GO:0003676">
    <property type="term" value="F:nucleic acid binding"/>
    <property type="evidence" value="ECO:0007669"/>
    <property type="project" value="InterPro"/>
</dbReference>
<keyword evidence="7" id="KW-0695">RNA-directed DNA polymerase</keyword>
<feature type="compositionally biased region" description="Low complexity" evidence="11">
    <location>
        <begin position="612"/>
        <end position="626"/>
    </location>
</feature>
<evidence type="ECO:0000256" key="11">
    <source>
        <dbReference type="SAM" id="MobiDB-lite"/>
    </source>
</evidence>
<dbReference type="SUPFAM" id="SSF53098">
    <property type="entry name" value="Ribonuclease H-like"/>
    <property type="match status" value="1"/>
</dbReference>
<keyword evidence="2" id="KW-0479">Metal-binding</keyword>
<dbReference type="InterPro" id="IPR012337">
    <property type="entry name" value="RNaseH-like_sf"/>
</dbReference>
<dbReference type="Pfam" id="PF13976">
    <property type="entry name" value="gag_pre-integrs"/>
    <property type="match status" value="1"/>
</dbReference>
<dbReference type="PANTHER" id="PTHR42648">
    <property type="entry name" value="TRANSPOSASE, PUTATIVE-RELATED"/>
    <property type="match status" value="1"/>
</dbReference>
<dbReference type="PANTHER" id="PTHR42648:SF11">
    <property type="entry name" value="TRANSPOSON TY4-P GAG-POL POLYPROTEIN"/>
    <property type="match status" value="1"/>
</dbReference>
<dbReference type="InterPro" id="IPR036397">
    <property type="entry name" value="RNaseH_sf"/>
</dbReference>
<organism evidence="13">
    <name type="scientific">Tanacetum cinerariifolium</name>
    <name type="common">Dalmatian daisy</name>
    <name type="synonym">Chrysanthemum cinerariifolium</name>
    <dbReference type="NCBI Taxonomy" id="118510"/>
    <lineage>
        <taxon>Eukaryota</taxon>
        <taxon>Viridiplantae</taxon>
        <taxon>Streptophyta</taxon>
        <taxon>Embryophyta</taxon>
        <taxon>Tracheophyta</taxon>
        <taxon>Spermatophyta</taxon>
        <taxon>Magnoliopsida</taxon>
        <taxon>eudicotyledons</taxon>
        <taxon>Gunneridae</taxon>
        <taxon>Pentapetalae</taxon>
        <taxon>asterids</taxon>
        <taxon>campanulids</taxon>
        <taxon>Asterales</taxon>
        <taxon>Asteraceae</taxon>
        <taxon>Asteroideae</taxon>
        <taxon>Anthemideae</taxon>
        <taxon>Anthemidinae</taxon>
        <taxon>Tanacetum</taxon>
    </lineage>
</organism>
<feature type="region of interest" description="Disordered" evidence="11">
    <location>
        <begin position="234"/>
        <end position="290"/>
    </location>
</feature>
<dbReference type="InterPro" id="IPR057670">
    <property type="entry name" value="SH3_retrovirus"/>
</dbReference>
<name>A0A6L2KAQ0_TANCI</name>
<evidence type="ECO:0000256" key="8">
    <source>
        <dbReference type="ARBA" id="ARBA00022932"/>
    </source>
</evidence>
<feature type="region of interest" description="Disordered" evidence="11">
    <location>
        <begin position="607"/>
        <end position="627"/>
    </location>
</feature>
<evidence type="ECO:0000256" key="9">
    <source>
        <dbReference type="ARBA" id="ARBA00023172"/>
    </source>
</evidence>
<dbReference type="EMBL" id="BKCJ010002139">
    <property type="protein sequence ID" value="GEU46543.1"/>
    <property type="molecule type" value="Genomic_DNA"/>
</dbReference>